<evidence type="ECO:0000313" key="1">
    <source>
        <dbReference type="EMBL" id="CDW89894.1"/>
    </source>
</evidence>
<dbReference type="OrthoDB" id="10677423at2759"/>
<proteinExistence type="predicted"/>
<dbReference type="AlphaFoldDB" id="A0A078B6B1"/>
<keyword evidence="2" id="KW-1185">Reference proteome</keyword>
<reference evidence="1 2" key="1">
    <citation type="submission" date="2014-06" db="EMBL/GenBank/DDBJ databases">
        <authorList>
            <person name="Swart Estienne"/>
        </authorList>
    </citation>
    <scope>NUCLEOTIDE SEQUENCE [LARGE SCALE GENOMIC DNA]</scope>
    <source>
        <strain evidence="1 2">130c</strain>
    </source>
</reference>
<name>A0A078B6B1_STYLE</name>
<dbReference type="EMBL" id="CCKQ01017966">
    <property type="protein sequence ID" value="CDW89894.1"/>
    <property type="molecule type" value="Genomic_DNA"/>
</dbReference>
<protein>
    <submittedName>
        <fullName evidence="1">Uncharacterized protein</fullName>
    </submittedName>
</protein>
<dbReference type="Proteomes" id="UP000039865">
    <property type="component" value="Unassembled WGS sequence"/>
</dbReference>
<organism evidence="1 2">
    <name type="scientific">Stylonychia lemnae</name>
    <name type="common">Ciliate</name>
    <dbReference type="NCBI Taxonomy" id="5949"/>
    <lineage>
        <taxon>Eukaryota</taxon>
        <taxon>Sar</taxon>
        <taxon>Alveolata</taxon>
        <taxon>Ciliophora</taxon>
        <taxon>Intramacronucleata</taxon>
        <taxon>Spirotrichea</taxon>
        <taxon>Stichotrichia</taxon>
        <taxon>Sporadotrichida</taxon>
        <taxon>Oxytrichidae</taxon>
        <taxon>Stylonychinae</taxon>
        <taxon>Stylonychia</taxon>
    </lineage>
</organism>
<gene>
    <name evidence="1" type="primary">Contig4337.g4642</name>
    <name evidence="1" type="ORF">STYLEM_19034</name>
</gene>
<dbReference type="InParanoid" id="A0A078B6B1"/>
<sequence>MPSVGLALRNLLNFIRADFNSKIVDFANQSQVEEQKFQALSQSHQFQNQYTQQRTQADLYRQYVVGFDGKGQYDRDPSYDLKAALWIFSHQPEYINSEKLIDIANFNRKDKNLVEILKSQCFGQFNYMLRKGDEKQIEAKIQRILKEKSQDGLESLPFQFDQIHIPKILSVMLRLDFIQEDMDYILNVIDYSFDSLDDQMKSDNESSLKTSNRAEIIRQFMKKLVFKKFMVDLSQIKQVKNLRCIQATQSQNESIQFELVLAQNERPLALQIENLDTKIQNVHLRFSRIKIELFKLSYNRPLPITENSQFIKMSKNIPIQLNGSNGLRVDGFIATINQRHQYLKLIEYFESFQDEINLSYPQLQISLNGENQSIELLLYTKSKLVLQIVSGKGLLISESSHLTLNQQKIINEMLLQTNPKDFNQVQCLFKILVPHSFFHLLECELRKNTTNPFIHKSIDEFVDLRRAVLNTSLVLHECDTYPTAPIFQTWLMKTLQQSFRFELKDLVKTYKQLYSDQMIIVVNVKPAVGELELRLEKRPRNIIFVKIAIDQEERRIQRMSDIVVTVEHTQVIHHIAGQSPMEEYRLQGEGIDFDQLVNLLIGENEQ</sequence>
<accession>A0A078B6B1</accession>
<evidence type="ECO:0000313" key="2">
    <source>
        <dbReference type="Proteomes" id="UP000039865"/>
    </source>
</evidence>